<dbReference type="SUPFAM" id="SSF144232">
    <property type="entry name" value="HIT/MYND zinc finger-like"/>
    <property type="match status" value="1"/>
</dbReference>
<dbReference type="InterPro" id="IPR058518">
    <property type="entry name" value="DUF8205"/>
</dbReference>
<sequence length="394" mass="44462">MESSKPIYVFDGIVHPDRKAVFREDAPPKSMVKEGRKEAIRACTKCGKADENGVKKCAKCGLTFYCSEECQREHWPIHKPNCSSEYGNGIQSLIKSVTGNPMISHYIQVCLSLKFGFHHLRSMSPSKRETVLRAPLSVHIDVGIEPTKIGDFMALYTYPEEWDKDELEGMLQFHHLSGPKDWVPERRLTDSEIAMWRQARQSADEDGEKNYPVVMVQFVNNFKQRITCTFTVDDEAMGQARRGIPFTVGSAITGKLTDKPLTIPNCFEYLNTHIRADKKNQLLLRAPMRLCDKELIRDAGRNAPGHAAQMLLLKMKHEGVYVSYSSEFVAEAAAARAAGAEARNNARANAEAQEGEDEVEVGAGQAPEPPKPPMNRAERRRLEREMKKEAKRRK</sequence>
<keyword evidence="8" id="KW-1185">Reference proteome</keyword>
<comment type="caution">
    <text evidence="7">The sequence shown here is derived from an EMBL/GenBank/DDBJ whole genome shotgun (WGS) entry which is preliminary data.</text>
</comment>
<reference evidence="7" key="1">
    <citation type="submission" date="2020-11" db="EMBL/GenBank/DDBJ databases">
        <authorList>
            <consortium name="DOE Joint Genome Institute"/>
            <person name="Ahrendt S."/>
            <person name="Riley R."/>
            <person name="Andreopoulos W."/>
            <person name="Labutti K."/>
            <person name="Pangilinan J."/>
            <person name="Ruiz-Duenas F.J."/>
            <person name="Barrasa J.M."/>
            <person name="Sanchez-Garcia M."/>
            <person name="Camarero S."/>
            <person name="Miyauchi S."/>
            <person name="Serrano A."/>
            <person name="Linde D."/>
            <person name="Babiker R."/>
            <person name="Drula E."/>
            <person name="Ayuso-Fernandez I."/>
            <person name="Pacheco R."/>
            <person name="Padilla G."/>
            <person name="Ferreira P."/>
            <person name="Barriuso J."/>
            <person name="Kellner H."/>
            <person name="Castanera R."/>
            <person name="Alfaro M."/>
            <person name="Ramirez L."/>
            <person name="Pisabarro A.G."/>
            <person name="Kuo A."/>
            <person name="Tritt A."/>
            <person name="Lipzen A."/>
            <person name="He G."/>
            <person name="Yan M."/>
            <person name="Ng V."/>
            <person name="Cullen D."/>
            <person name="Martin F."/>
            <person name="Rosso M.-N."/>
            <person name="Henrissat B."/>
            <person name="Hibbett D."/>
            <person name="Martinez A.T."/>
            <person name="Grigoriev I.V."/>
        </authorList>
    </citation>
    <scope>NUCLEOTIDE SEQUENCE</scope>
    <source>
        <strain evidence="7">CIRM-BRFM 674</strain>
    </source>
</reference>
<dbReference type="GO" id="GO:0008270">
    <property type="term" value="F:zinc ion binding"/>
    <property type="evidence" value="ECO:0007669"/>
    <property type="project" value="UniProtKB-KW"/>
</dbReference>
<gene>
    <name evidence="7" type="ORF">BDN70DRAFT_996036</name>
</gene>
<evidence type="ECO:0000256" key="4">
    <source>
        <dbReference type="PROSITE-ProRule" id="PRU00134"/>
    </source>
</evidence>
<organism evidence="7 8">
    <name type="scientific">Pholiota conissans</name>
    <dbReference type="NCBI Taxonomy" id="109636"/>
    <lineage>
        <taxon>Eukaryota</taxon>
        <taxon>Fungi</taxon>
        <taxon>Dikarya</taxon>
        <taxon>Basidiomycota</taxon>
        <taxon>Agaricomycotina</taxon>
        <taxon>Agaricomycetes</taxon>
        <taxon>Agaricomycetidae</taxon>
        <taxon>Agaricales</taxon>
        <taxon>Agaricineae</taxon>
        <taxon>Strophariaceae</taxon>
        <taxon>Pholiota</taxon>
    </lineage>
</organism>
<dbReference type="AlphaFoldDB" id="A0A9P5YXU2"/>
<feature type="compositionally biased region" description="Basic and acidic residues" evidence="5">
    <location>
        <begin position="376"/>
        <end position="388"/>
    </location>
</feature>
<keyword evidence="1" id="KW-0479">Metal-binding</keyword>
<dbReference type="Gene3D" id="6.10.140.2220">
    <property type="match status" value="1"/>
</dbReference>
<dbReference type="InterPro" id="IPR002893">
    <property type="entry name" value="Znf_MYND"/>
</dbReference>
<evidence type="ECO:0000313" key="7">
    <source>
        <dbReference type="EMBL" id="KAF9475955.1"/>
    </source>
</evidence>
<dbReference type="PROSITE" id="PS01360">
    <property type="entry name" value="ZF_MYND_1"/>
    <property type="match status" value="1"/>
</dbReference>
<name>A0A9P5YXU2_9AGAR</name>
<accession>A0A9P5YXU2</accession>
<feature type="domain" description="MYND-type" evidence="6">
    <location>
        <begin position="43"/>
        <end position="82"/>
    </location>
</feature>
<dbReference type="Pfam" id="PF01753">
    <property type="entry name" value="zf-MYND"/>
    <property type="match status" value="1"/>
</dbReference>
<evidence type="ECO:0000313" key="8">
    <source>
        <dbReference type="Proteomes" id="UP000807469"/>
    </source>
</evidence>
<dbReference type="PROSITE" id="PS50865">
    <property type="entry name" value="ZF_MYND_2"/>
    <property type="match status" value="1"/>
</dbReference>
<evidence type="ECO:0000256" key="1">
    <source>
        <dbReference type="ARBA" id="ARBA00022723"/>
    </source>
</evidence>
<feature type="compositionally biased region" description="Low complexity" evidence="5">
    <location>
        <begin position="343"/>
        <end position="352"/>
    </location>
</feature>
<keyword evidence="3" id="KW-0862">Zinc</keyword>
<protein>
    <recommendedName>
        <fullName evidence="6">MYND-type domain-containing protein</fullName>
    </recommendedName>
</protein>
<dbReference type="Pfam" id="PF26632">
    <property type="entry name" value="DUF8205"/>
    <property type="match status" value="1"/>
</dbReference>
<evidence type="ECO:0000256" key="5">
    <source>
        <dbReference type="SAM" id="MobiDB-lite"/>
    </source>
</evidence>
<feature type="region of interest" description="Disordered" evidence="5">
    <location>
        <begin position="343"/>
        <end position="394"/>
    </location>
</feature>
<dbReference type="Proteomes" id="UP000807469">
    <property type="component" value="Unassembled WGS sequence"/>
</dbReference>
<keyword evidence="2 4" id="KW-0863">Zinc-finger</keyword>
<evidence type="ECO:0000256" key="2">
    <source>
        <dbReference type="ARBA" id="ARBA00022771"/>
    </source>
</evidence>
<dbReference type="EMBL" id="MU155312">
    <property type="protein sequence ID" value="KAF9475955.1"/>
    <property type="molecule type" value="Genomic_DNA"/>
</dbReference>
<proteinExistence type="predicted"/>
<evidence type="ECO:0000259" key="6">
    <source>
        <dbReference type="PROSITE" id="PS50865"/>
    </source>
</evidence>
<dbReference type="OrthoDB" id="5231159at2759"/>
<evidence type="ECO:0000256" key="3">
    <source>
        <dbReference type="ARBA" id="ARBA00022833"/>
    </source>
</evidence>